<sequence>MVCFSGFWLGVVVVLALLTVVPGLGVWLLFASELFKPAPPR</sequence>
<keyword evidence="1" id="KW-1133">Transmembrane helix</keyword>
<evidence type="ECO:0000313" key="2">
    <source>
        <dbReference type="EMBL" id="QSG06456.1"/>
    </source>
</evidence>
<gene>
    <name evidence="2" type="ORF">HSR121_2125</name>
</gene>
<dbReference type="Proteomes" id="UP000663525">
    <property type="component" value="Chromosome"/>
</dbReference>
<keyword evidence="1" id="KW-0812">Transmembrane</keyword>
<organism evidence="2 3">
    <name type="scientific">Halapricum desulfuricans</name>
    <dbReference type="NCBI Taxonomy" id="2841257"/>
    <lineage>
        <taxon>Archaea</taxon>
        <taxon>Methanobacteriati</taxon>
        <taxon>Methanobacteriota</taxon>
        <taxon>Stenosarchaea group</taxon>
        <taxon>Halobacteria</taxon>
        <taxon>Halobacteriales</taxon>
        <taxon>Haloarculaceae</taxon>
        <taxon>Halapricum</taxon>
    </lineage>
</organism>
<keyword evidence="1" id="KW-0472">Membrane</keyword>
<dbReference type="EMBL" id="CP064787">
    <property type="protein sequence ID" value="QSG06456.1"/>
    <property type="molecule type" value="Genomic_DNA"/>
</dbReference>
<protein>
    <submittedName>
        <fullName evidence="2">Uncharacterized protein</fullName>
    </submittedName>
</protein>
<accession>A0A897N7T4</accession>
<dbReference type="AlphaFoldDB" id="A0A897N7T4"/>
<evidence type="ECO:0000256" key="1">
    <source>
        <dbReference type="SAM" id="Phobius"/>
    </source>
</evidence>
<evidence type="ECO:0000313" key="3">
    <source>
        <dbReference type="Proteomes" id="UP000663525"/>
    </source>
</evidence>
<reference evidence="2" key="1">
    <citation type="submission" date="2020-11" db="EMBL/GenBank/DDBJ databases">
        <title>Carbohydrate-dependent, anaerobic sulfur respiration: A novel catabolism in halophilic archaea.</title>
        <authorList>
            <person name="Sorokin D.Y."/>
            <person name="Messina E."/>
            <person name="Smedile F."/>
            <person name="La Cono V."/>
            <person name="Hallsworth J.E."/>
            <person name="Yakimov M.M."/>
        </authorList>
    </citation>
    <scope>NUCLEOTIDE SEQUENCE</scope>
    <source>
        <strain evidence="2">HSR12-1</strain>
    </source>
</reference>
<feature type="transmembrane region" description="Helical" evidence="1">
    <location>
        <begin position="6"/>
        <end position="31"/>
    </location>
</feature>
<name>A0A897N7T4_9EURY</name>
<proteinExistence type="predicted"/>